<accession>A0ABQ4T024</accession>
<evidence type="ECO:0000313" key="3">
    <source>
        <dbReference type="Proteomes" id="UP001055102"/>
    </source>
</evidence>
<keyword evidence="3" id="KW-1185">Reference proteome</keyword>
<reference evidence="2" key="2">
    <citation type="submission" date="2021-08" db="EMBL/GenBank/DDBJ databases">
        <authorList>
            <person name="Tani A."/>
            <person name="Ola A."/>
            <person name="Ogura Y."/>
            <person name="Katsura K."/>
            <person name="Hayashi T."/>
        </authorList>
    </citation>
    <scope>NUCLEOTIDE SEQUENCE</scope>
    <source>
        <strain evidence="2">LMG 23639</strain>
    </source>
</reference>
<evidence type="ECO:0000313" key="2">
    <source>
        <dbReference type="EMBL" id="GJE07548.1"/>
    </source>
</evidence>
<dbReference type="Pfam" id="PF01973">
    <property type="entry name" value="MptE-like"/>
    <property type="match status" value="1"/>
</dbReference>
<proteinExistence type="predicted"/>
<comment type="caution">
    <text evidence="2">The sequence shown here is derived from an EMBL/GenBank/DDBJ whole genome shotgun (WGS) entry which is preliminary data.</text>
</comment>
<dbReference type="Proteomes" id="UP001055102">
    <property type="component" value="Unassembled WGS sequence"/>
</dbReference>
<organism evidence="2 3">
    <name type="scientific">Methylobacterium jeotgali</name>
    <dbReference type="NCBI Taxonomy" id="381630"/>
    <lineage>
        <taxon>Bacteria</taxon>
        <taxon>Pseudomonadati</taxon>
        <taxon>Pseudomonadota</taxon>
        <taxon>Alphaproteobacteria</taxon>
        <taxon>Hyphomicrobiales</taxon>
        <taxon>Methylobacteriaceae</taxon>
        <taxon>Methylobacterium</taxon>
    </lineage>
</organism>
<evidence type="ECO:0000259" key="1">
    <source>
        <dbReference type="Pfam" id="PF01973"/>
    </source>
</evidence>
<gene>
    <name evidence="2" type="ORF">AOPFMNJM_2877</name>
</gene>
<name>A0ABQ4T024_9HYPH</name>
<protein>
    <recommendedName>
        <fullName evidence="1">6-hydroxymethylpterin diphosphokinase MptE-like domain-containing protein</fullName>
    </recommendedName>
</protein>
<dbReference type="InterPro" id="IPR002826">
    <property type="entry name" value="MptE-like"/>
</dbReference>
<reference evidence="2" key="1">
    <citation type="journal article" date="2021" name="Front. Microbiol.">
        <title>Comprehensive Comparative Genomics and Phenotyping of Methylobacterium Species.</title>
        <authorList>
            <person name="Alessa O."/>
            <person name="Ogura Y."/>
            <person name="Fujitani Y."/>
            <person name="Takami H."/>
            <person name="Hayashi T."/>
            <person name="Sahin N."/>
            <person name="Tani A."/>
        </authorList>
    </citation>
    <scope>NUCLEOTIDE SEQUENCE</scope>
    <source>
        <strain evidence="2">LMG 23639</strain>
    </source>
</reference>
<feature type="domain" description="6-hydroxymethylpterin diphosphokinase MptE-like" evidence="1">
    <location>
        <begin position="146"/>
        <end position="305"/>
    </location>
</feature>
<sequence>MSREPIMPTSATTFVTVEPGDADIAAGALVRLLGREGGGPVRVLARAGGMPSAAALAARFGLTAHLLPETPAHPEGAALRGLMAEAAAPGAEAVICATSTPFPMVFRNNEAAPAFNAQLPAVRVLHGLGLRRFRFLDRDGSERISEIPHLLDGFKGRHRGERAFIVGNGPSLRRIDMRLLKDELTFGSNRSFLGYEDWGFPFRYWGISDRLQIEMYKEEYEEGIDRDSVKFFPFEYLHFLKVANACPCEIASDAAFGEQWLRFPHFGERPNALFMSFTVTITLIQIAALMGCDPIVLIGVDHNYPIARVKRRGNDEAFVNPALTTPMRDLQRRSKLGWDYWEGNTATGATHFTDKYVTNKIFVPPRTAWSETAYDYAKLWCDRAGVTILNATPDSHLTSYPRVAYETLF</sequence>
<dbReference type="EMBL" id="BPQR01000046">
    <property type="protein sequence ID" value="GJE07548.1"/>
    <property type="molecule type" value="Genomic_DNA"/>
</dbReference>
<dbReference type="Gene3D" id="3.90.1480.10">
    <property type="entry name" value="Alpha-2,3-sialyltransferase"/>
    <property type="match status" value="1"/>
</dbReference>